<feature type="domain" description="HTH marR-type" evidence="1">
    <location>
        <begin position="25"/>
        <end position="128"/>
    </location>
</feature>
<dbReference type="EMBL" id="CP000859">
    <property type="protein sequence ID" value="ABW67590.1"/>
    <property type="molecule type" value="Genomic_DNA"/>
</dbReference>
<dbReference type="SUPFAM" id="SSF46785">
    <property type="entry name" value="Winged helix' DNA-binding domain"/>
    <property type="match status" value="1"/>
</dbReference>
<dbReference type="GO" id="GO:0003700">
    <property type="term" value="F:DNA-binding transcription factor activity"/>
    <property type="evidence" value="ECO:0007669"/>
    <property type="project" value="InterPro"/>
</dbReference>
<dbReference type="PANTHER" id="PTHR33164:SF57">
    <property type="entry name" value="MARR-FAMILY TRANSCRIPTIONAL REGULATOR"/>
    <property type="match status" value="1"/>
</dbReference>
<name>A9A0W5_DESOH</name>
<evidence type="ECO:0000259" key="1">
    <source>
        <dbReference type="SMART" id="SM00347"/>
    </source>
</evidence>
<dbReference type="InterPro" id="IPR039422">
    <property type="entry name" value="MarR/SlyA-like"/>
</dbReference>
<dbReference type="GO" id="GO:0006950">
    <property type="term" value="P:response to stress"/>
    <property type="evidence" value="ECO:0007669"/>
    <property type="project" value="TreeGrafter"/>
</dbReference>
<dbReference type="OrthoDB" id="582199at2"/>
<dbReference type="Gene3D" id="1.10.10.10">
    <property type="entry name" value="Winged helix-like DNA-binding domain superfamily/Winged helix DNA-binding domain"/>
    <property type="match status" value="1"/>
</dbReference>
<dbReference type="RefSeq" id="WP_012175206.1">
    <property type="nucleotide sequence ID" value="NC_009943.1"/>
</dbReference>
<dbReference type="PANTHER" id="PTHR33164">
    <property type="entry name" value="TRANSCRIPTIONAL REGULATOR, MARR FAMILY"/>
    <property type="match status" value="1"/>
</dbReference>
<dbReference type="KEGG" id="dol:Dole_1786"/>
<dbReference type="SMART" id="SM00347">
    <property type="entry name" value="HTH_MARR"/>
    <property type="match status" value="1"/>
</dbReference>
<dbReference type="InterPro" id="IPR000835">
    <property type="entry name" value="HTH_MarR-typ"/>
</dbReference>
<dbReference type="InterPro" id="IPR036390">
    <property type="entry name" value="WH_DNA-bd_sf"/>
</dbReference>
<dbReference type="InterPro" id="IPR036388">
    <property type="entry name" value="WH-like_DNA-bd_sf"/>
</dbReference>
<evidence type="ECO:0000313" key="3">
    <source>
        <dbReference type="Proteomes" id="UP000008561"/>
    </source>
</evidence>
<gene>
    <name evidence="2" type="ordered locus">Dole_1786</name>
</gene>
<organism evidence="2 3">
    <name type="scientific">Desulfosudis oleivorans (strain DSM 6200 / JCM 39069 / Hxd3)</name>
    <name type="common">Desulfococcus oleovorans</name>
    <dbReference type="NCBI Taxonomy" id="96561"/>
    <lineage>
        <taxon>Bacteria</taxon>
        <taxon>Pseudomonadati</taxon>
        <taxon>Thermodesulfobacteriota</taxon>
        <taxon>Desulfobacteria</taxon>
        <taxon>Desulfobacterales</taxon>
        <taxon>Desulfosudaceae</taxon>
        <taxon>Desulfosudis</taxon>
    </lineage>
</organism>
<proteinExistence type="predicted"/>
<dbReference type="eggNOG" id="COG1846">
    <property type="taxonomic scope" value="Bacteria"/>
</dbReference>
<keyword evidence="3" id="KW-1185">Reference proteome</keyword>
<sequence>MADKLGKMIDQLWFRVQLFIETSGGRQGAGELSERDFILLDYLDRKGEAGFSELSDFFKKVSPSTMSGTLKKLNQKKLVARREDPRDLRANIFSLTPKGRQSLEPVRQSQAELSQIIADSLQLTPEESNLVAEAVVRANKTFDKWMGLSDLLEPDKPDEHT</sequence>
<reference evidence="2 3" key="1">
    <citation type="submission" date="2007-10" db="EMBL/GenBank/DDBJ databases">
        <title>Complete sequence of Desulfococcus oleovorans Hxd3.</title>
        <authorList>
            <consortium name="US DOE Joint Genome Institute"/>
            <person name="Copeland A."/>
            <person name="Lucas S."/>
            <person name="Lapidus A."/>
            <person name="Barry K."/>
            <person name="Glavina del Rio T."/>
            <person name="Dalin E."/>
            <person name="Tice H."/>
            <person name="Pitluck S."/>
            <person name="Kiss H."/>
            <person name="Brettin T."/>
            <person name="Bruce D."/>
            <person name="Detter J.C."/>
            <person name="Han C."/>
            <person name="Schmutz J."/>
            <person name="Larimer F."/>
            <person name="Land M."/>
            <person name="Hauser L."/>
            <person name="Kyrpides N."/>
            <person name="Kim E."/>
            <person name="Wawrik B."/>
            <person name="Richardson P."/>
        </authorList>
    </citation>
    <scope>NUCLEOTIDE SEQUENCE [LARGE SCALE GENOMIC DNA]</scope>
    <source>
        <strain evidence="3">DSM 6200 / JCM 39069 / Hxd3</strain>
    </source>
</reference>
<dbReference type="AlphaFoldDB" id="A9A0W5"/>
<accession>A9A0W5</accession>
<dbReference type="Pfam" id="PF01047">
    <property type="entry name" value="MarR"/>
    <property type="match status" value="1"/>
</dbReference>
<protein>
    <submittedName>
        <fullName evidence="2">Transcriptional regulator, MarR family</fullName>
    </submittedName>
</protein>
<dbReference type="Proteomes" id="UP000008561">
    <property type="component" value="Chromosome"/>
</dbReference>
<dbReference type="HOGENOM" id="CLU_1641053_0_0_7"/>
<evidence type="ECO:0000313" key="2">
    <source>
        <dbReference type="EMBL" id="ABW67590.1"/>
    </source>
</evidence>